<accession>A0ABD3IHI9</accession>
<dbReference type="Proteomes" id="UP001633002">
    <property type="component" value="Unassembled WGS sequence"/>
</dbReference>
<reference evidence="1 2" key="1">
    <citation type="submission" date="2024-09" db="EMBL/GenBank/DDBJ databases">
        <title>Chromosome-scale assembly of Riccia sorocarpa.</title>
        <authorList>
            <person name="Paukszto L."/>
        </authorList>
    </citation>
    <scope>NUCLEOTIDE SEQUENCE [LARGE SCALE GENOMIC DNA]</scope>
    <source>
        <strain evidence="1">LP-2024</strain>
        <tissue evidence="1">Aerial parts of the thallus</tissue>
    </source>
</reference>
<evidence type="ECO:0000313" key="1">
    <source>
        <dbReference type="EMBL" id="KAL3702202.1"/>
    </source>
</evidence>
<protein>
    <submittedName>
        <fullName evidence="1">Uncharacterized protein</fullName>
    </submittedName>
</protein>
<gene>
    <name evidence="1" type="ORF">R1sor_020224</name>
</gene>
<name>A0ABD3IHI9_9MARC</name>
<comment type="caution">
    <text evidence="1">The sequence shown here is derived from an EMBL/GenBank/DDBJ whole genome shotgun (WGS) entry which is preliminary data.</text>
</comment>
<proteinExistence type="predicted"/>
<dbReference type="EMBL" id="JBJQOH010000001">
    <property type="protein sequence ID" value="KAL3702202.1"/>
    <property type="molecule type" value="Genomic_DNA"/>
</dbReference>
<dbReference type="AlphaFoldDB" id="A0ABD3IHI9"/>
<organism evidence="1 2">
    <name type="scientific">Riccia sorocarpa</name>
    <dbReference type="NCBI Taxonomy" id="122646"/>
    <lineage>
        <taxon>Eukaryota</taxon>
        <taxon>Viridiplantae</taxon>
        <taxon>Streptophyta</taxon>
        <taxon>Embryophyta</taxon>
        <taxon>Marchantiophyta</taxon>
        <taxon>Marchantiopsida</taxon>
        <taxon>Marchantiidae</taxon>
        <taxon>Marchantiales</taxon>
        <taxon>Ricciaceae</taxon>
        <taxon>Riccia</taxon>
    </lineage>
</organism>
<sequence length="149" mass="17659">MSLLEKGTEDPAYRWELAWRRVKSVVKEHRKDKKQKETSREDLAMVIDTWRGKLERDNSEENREGFKIASSMVKEKDEGEAKLWRMRSRALWMAEGDAPSKFFMALWKARVKQDEIRALQLEGGEIMEDRRTINTEIGRFYGYNVQVSK</sequence>
<keyword evidence="2" id="KW-1185">Reference proteome</keyword>
<evidence type="ECO:0000313" key="2">
    <source>
        <dbReference type="Proteomes" id="UP001633002"/>
    </source>
</evidence>